<feature type="region of interest" description="Disordered" evidence="1">
    <location>
        <begin position="1"/>
        <end position="25"/>
    </location>
</feature>
<dbReference type="AlphaFoldDB" id="A0A7W6CK17"/>
<dbReference type="Proteomes" id="UP000548867">
    <property type="component" value="Unassembled WGS sequence"/>
</dbReference>
<protein>
    <recommendedName>
        <fullName evidence="2">DUF1868 domain-containing protein</fullName>
    </recommendedName>
</protein>
<name>A0A7W6CK17_9SPHN</name>
<evidence type="ECO:0000313" key="3">
    <source>
        <dbReference type="EMBL" id="MBB3957272.1"/>
    </source>
</evidence>
<dbReference type="Pfam" id="PF08975">
    <property type="entry name" value="2H-phosphodiest"/>
    <property type="match status" value="1"/>
</dbReference>
<feature type="compositionally biased region" description="Polar residues" evidence="1">
    <location>
        <begin position="1"/>
        <end position="16"/>
    </location>
</feature>
<dbReference type="InterPro" id="IPR009097">
    <property type="entry name" value="Cyclic_Pdiesterase"/>
</dbReference>
<comment type="caution">
    <text evidence="3">The sequence shown here is derived from an EMBL/GenBank/DDBJ whole genome shotgun (WGS) entry which is preliminary data.</text>
</comment>
<proteinExistence type="predicted"/>
<dbReference type="EMBL" id="JACIDX010000021">
    <property type="protein sequence ID" value="MBB3957272.1"/>
    <property type="molecule type" value="Genomic_DNA"/>
</dbReference>
<feature type="domain" description="DUF1868" evidence="2">
    <location>
        <begin position="23"/>
        <end position="136"/>
    </location>
</feature>
<evidence type="ECO:0000256" key="1">
    <source>
        <dbReference type="SAM" id="MobiDB-lite"/>
    </source>
</evidence>
<sequence length="244" mass="27577">MNAQDAMGQTTTQTSRPPDVGRKFADDGRVLPFAGNTIICHLPQQGEASQAFDALLDIYRAMPSRDWMRKVTALPPSSYHMTIFGGANDKTRAYPQWPASLPLDMPMDACNAVLAERLKRFRMGKDAGPFHMRVNPDEPPIGETPLTIRLLPADEDTTHRLRHLRDHLSQVTGIREPGHENYRFHITLGYQFAPLTDAEVVAYRADLARWKAELARKVPVIALGAPEYCLLADMFAFKRQFYLR</sequence>
<evidence type="ECO:0000313" key="4">
    <source>
        <dbReference type="Proteomes" id="UP000548867"/>
    </source>
</evidence>
<dbReference type="InterPro" id="IPR015069">
    <property type="entry name" value="2H-PEstase_DUF1868"/>
</dbReference>
<dbReference type="SUPFAM" id="SSF55144">
    <property type="entry name" value="LigT-like"/>
    <property type="match status" value="1"/>
</dbReference>
<reference evidence="3 4" key="1">
    <citation type="submission" date="2020-08" db="EMBL/GenBank/DDBJ databases">
        <title>Genomic Encyclopedia of Type Strains, Phase IV (KMG-IV): sequencing the most valuable type-strain genomes for metagenomic binning, comparative biology and taxonomic classification.</title>
        <authorList>
            <person name="Goeker M."/>
        </authorList>
    </citation>
    <scope>NUCLEOTIDE SEQUENCE [LARGE SCALE GENOMIC DNA]</scope>
    <source>
        <strain evidence="3 4">DSM 27057</strain>
    </source>
</reference>
<organism evidence="3 4">
    <name type="scientific">Novosphingobium sediminicola</name>
    <dbReference type="NCBI Taxonomy" id="563162"/>
    <lineage>
        <taxon>Bacteria</taxon>
        <taxon>Pseudomonadati</taxon>
        <taxon>Pseudomonadota</taxon>
        <taxon>Alphaproteobacteria</taxon>
        <taxon>Sphingomonadales</taxon>
        <taxon>Sphingomonadaceae</taxon>
        <taxon>Novosphingobium</taxon>
    </lineage>
</organism>
<evidence type="ECO:0000259" key="2">
    <source>
        <dbReference type="Pfam" id="PF08975"/>
    </source>
</evidence>
<keyword evidence="4" id="KW-1185">Reference proteome</keyword>
<accession>A0A7W6CK17</accession>
<dbReference type="Gene3D" id="3.90.1140.10">
    <property type="entry name" value="Cyclic phosphodiesterase"/>
    <property type="match status" value="1"/>
</dbReference>
<gene>
    <name evidence="3" type="ORF">GGR38_004246</name>
</gene>